<dbReference type="Pfam" id="PF00664">
    <property type="entry name" value="ABC_membrane"/>
    <property type="match status" value="1"/>
</dbReference>
<feature type="transmembrane region" description="Helical" evidence="11">
    <location>
        <begin position="21"/>
        <end position="43"/>
    </location>
</feature>
<dbReference type="EMBL" id="LDRT01000068">
    <property type="protein sequence ID" value="KTR93948.1"/>
    <property type="molecule type" value="Genomic_DNA"/>
</dbReference>
<organism evidence="14 15">
    <name type="scientific">Microbacterium testaceum</name>
    <name type="common">Aureobacterium testaceum</name>
    <name type="synonym">Brevibacterium testaceum</name>
    <dbReference type="NCBI Taxonomy" id="2033"/>
    <lineage>
        <taxon>Bacteria</taxon>
        <taxon>Bacillati</taxon>
        <taxon>Actinomycetota</taxon>
        <taxon>Actinomycetes</taxon>
        <taxon>Micrococcales</taxon>
        <taxon>Microbacteriaceae</taxon>
        <taxon>Microbacterium</taxon>
    </lineage>
</organism>
<dbReference type="FunFam" id="3.40.50.300:FF:000221">
    <property type="entry name" value="Multidrug ABC transporter ATP-binding protein"/>
    <property type="match status" value="1"/>
</dbReference>
<dbReference type="RefSeq" id="WP_058624038.1">
    <property type="nucleotide sequence ID" value="NZ_LDRT01000068.1"/>
</dbReference>
<dbReference type="SMART" id="SM00382">
    <property type="entry name" value="AAA"/>
    <property type="match status" value="1"/>
</dbReference>
<keyword evidence="7" id="KW-0067">ATP-binding</keyword>
<keyword evidence="8 11" id="KW-1133">Transmembrane helix</keyword>
<keyword evidence="4" id="KW-0997">Cell inner membrane</keyword>
<feature type="transmembrane region" description="Helical" evidence="11">
    <location>
        <begin position="131"/>
        <end position="151"/>
    </location>
</feature>
<protein>
    <submittedName>
        <fullName evidence="14">ABC transporter</fullName>
    </submittedName>
</protein>
<dbReference type="InterPro" id="IPR036640">
    <property type="entry name" value="ABC1_TM_sf"/>
</dbReference>
<dbReference type="SUPFAM" id="SSF90123">
    <property type="entry name" value="ABC transporter transmembrane region"/>
    <property type="match status" value="1"/>
</dbReference>
<dbReference type="PROSITE" id="PS00211">
    <property type="entry name" value="ABC_TRANSPORTER_1"/>
    <property type="match status" value="1"/>
</dbReference>
<comment type="similarity">
    <text evidence="10">Belongs to the ABC transporter superfamily. Siderophore-Fe(3+) uptake transporter (SIUT) (TC 3.A.1.21) family.</text>
</comment>
<dbReference type="Gene3D" id="3.40.50.300">
    <property type="entry name" value="P-loop containing nucleotide triphosphate hydrolases"/>
    <property type="match status" value="1"/>
</dbReference>
<evidence type="ECO:0000256" key="9">
    <source>
        <dbReference type="ARBA" id="ARBA00023136"/>
    </source>
</evidence>
<feature type="domain" description="ABC transporter" evidence="12">
    <location>
        <begin position="330"/>
        <end position="564"/>
    </location>
</feature>
<comment type="subcellular location">
    <subcellularLocation>
        <location evidence="1">Cell inner membrane</location>
        <topology evidence="1">Multi-pass membrane protein</topology>
    </subcellularLocation>
</comment>
<keyword evidence="6" id="KW-0547">Nucleotide-binding</keyword>
<dbReference type="Pfam" id="PF00005">
    <property type="entry name" value="ABC_tran"/>
    <property type="match status" value="1"/>
</dbReference>
<dbReference type="InterPro" id="IPR027417">
    <property type="entry name" value="P-loop_NTPase"/>
</dbReference>
<evidence type="ECO:0000256" key="11">
    <source>
        <dbReference type="SAM" id="Phobius"/>
    </source>
</evidence>
<keyword evidence="9 11" id="KW-0472">Membrane</keyword>
<dbReference type="PROSITE" id="PS50929">
    <property type="entry name" value="ABC_TM1F"/>
    <property type="match status" value="1"/>
</dbReference>
<feature type="transmembrane region" description="Helical" evidence="11">
    <location>
        <begin position="157"/>
        <end position="174"/>
    </location>
</feature>
<keyword evidence="3" id="KW-1003">Cell membrane</keyword>
<accession>A0A147EW70</accession>
<dbReference type="PANTHER" id="PTHR24221:SF654">
    <property type="entry name" value="ATP-BINDING CASSETTE SUB-FAMILY B MEMBER 6"/>
    <property type="match status" value="1"/>
</dbReference>
<evidence type="ECO:0000256" key="2">
    <source>
        <dbReference type="ARBA" id="ARBA00022448"/>
    </source>
</evidence>
<dbReference type="GO" id="GO:0034040">
    <property type="term" value="F:ATPase-coupled lipid transmembrane transporter activity"/>
    <property type="evidence" value="ECO:0007669"/>
    <property type="project" value="TreeGrafter"/>
</dbReference>
<dbReference type="Gene3D" id="1.20.1560.10">
    <property type="entry name" value="ABC transporter type 1, transmembrane domain"/>
    <property type="match status" value="1"/>
</dbReference>
<dbReference type="InterPro" id="IPR003439">
    <property type="entry name" value="ABC_transporter-like_ATP-bd"/>
</dbReference>
<evidence type="ECO:0000256" key="5">
    <source>
        <dbReference type="ARBA" id="ARBA00022692"/>
    </source>
</evidence>
<keyword evidence="5 11" id="KW-0812">Transmembrane</keyword>
<evidence type="ECO:0000259" key="13">
    <source>
        <dbReference type="PROSITE" id="PS50929"/>
    </source>
</evidence>
<name>A0A147EW70_MICTE</name>
<dbReference type="PATRIC" id="fig|2033.6.peg.3283"/>
<dbReference type="InterPro" id="IPR003593">
    <property type="entry name" value="AAA+_ATPase"/>
</dbReference>
<evidence type="ECO:0000256" key="3">
    <source>
        <dbReference type="ARBA" id="ARBA00022475"/>
    </source>
</evidence>
<dbReference type="InterPro" id="IPR017871">
    <property type="entry name" value="ABC_transporter-like_CS"/>
</dbReference>
<reference evidence="14 15" key="1">
    <citation type="journal article" date="2016" name="Front. Microbiol.">
        <title>Genomic Resource of Rice Seed Associated Bacteria.</title>
        <authorList>
            <person name="Midha S."/>
            <person name="Bansal K."/>
            <person name="Sharma S."/>
            <person name="Kumar N."/>
            <person name="Patil P.P."/>
            <person name="Chaudhry V."/>
            <person name="Patil P.B."/>
        </authorList>
    </citation>
    <scope>NUCLEOTIDE SEQUENCE [LARGE SCALE GENOMIC DNA]</scope>
    <source>
        <strain evidence="14 15">NS220</strain>
    </source>
</reference>
<evidence type="ECO:0000256" key="6">
    <source>
        <dbReference type="ARBA" id="ARBA00022741"/>
    </source>
</evidence>
<dbReference type="GO" id="GO:0005886">
    <property type="term" value="C:plasma membrane"/>
    <property type="evidence" value="ECO:0007669"/>
    <property type="project" value="UniProtKB-SubCell"/>
</dbReference>
<dbReference type="GO" id="GO:0140359">
    <property type="term" value="F:ABC-type transporter activity"/>
    <property type="evidence" value="ECO:0007669"/>
    <property type="project" value="InterPro"/>
</dbReference>
<gene>
    <name evidence="14" type="ORF">NS220_10725</name>
</gene>
<keyword evidence="2" id="KW-0813">Transport</keyword>
<evidence type="ECO:0000256" key="4">
    <source>
        <dbReference type="ARBA" id="ARBA00022519"/>
    </source>
</evidence>
<dbReference type="GO" id="GO:0005524">
    <property type="term" value="F:ATP binding"/>
    <property type="evidence" value="ECO:0007669"/>
    <property type="project" value="UniProtKB-KW"/>
</dbReference>
<evidence type="ECO:0000256" key="8">
    <source>
        <dbReference type="ARBA" id="ARBA00022989"/>
    </source>
</evidence>
<evidence type="ECO:0000256" key="1">
    <source>
        <dbReference type="ARBA" id="ARBA00004429"/>
    </source>
</evidence>
<dbReference type="InterPro" id="IPR039421">
    <property type="entry name" value="Type_1_exporter"/>
</dbReference>
<feature type="domain" description="ABC transmembrane type-1" evidence="13">
    <location>
        <begin position="21"/>
        <end position="293"/>
    </location>
</feature>
<feature type="transmembrane region" description="Helical" evidence="11">
    <location>
        <begin position="55"/>
        <end position="74"/>
    </location>
</feature>
<evidence type="ECO:0000313" key="15">
    <source>
        <dbReference type="Proteomes" id="UP000075025"/>
    </source>
</evidence>
<evidence type="ECO:0000259" key="12">
    <source>
        <dbReference type="PROSITE" id="PS50893"/>
    </source>
</evidence>
<dbReference type="PANTHER" id="PTHR24221">
    <property type="entry name" value="ATP-BINDING CASSETTE SUB-FAMILY B"/>
    <property type="match status" value="1"/>
</dbReference>
<proteinExistence type="inferred from homology"/>
<feature type="transmembrane region" description="Helical" evidence="11">
    <location>
        <begin position="256"/>
        <end position="279"/>
    </location>
</feature>
<comment type="caution">
    <text evidence="14">The sequence shown here is derived from an EMBL/GenBank/DDBJ whole genome shotgun (WGS) entry which is preliminary data.</text>
</comment>
<dbReference type="SUPFAM" id="SSF52540">
    <property type="entry name" value="P-loop containing nucleoside triphosphate hydrolases"/>
    <property type="match status" value="1"/>
</dbReference>
<dbReference type="Proteomes" id="UP000075025">
    <property type="component" value="Unassembled WGS sequence"/>
</dbReference>
<dbReference type="PROSITE" id="PS50893">
    <property type="entry name" value="ABC_TRANSPORTER_2"/>
    <property type="match status" value="1"/>
</dbReference>
<dbReference type="OrthoDB" id="9806127at2"/>
<evidence type="ECO:0000256" key="7">
    <source>
        <dbReference type="ARBA" id="ARBA00022840"/>
    </source>
</evidence>
<dbReference type="GO" id="GO:0016887">
    <property type="term" value="F:ATP hydrolysis activity"/>
    <property type="evidence" value="ECO:0007669"/>
    <property type="project" value="InterPro"/>
</dbReference>
<evidence type="ECO:0000256" key="10">
    <source>
        <dbReference type="ARBA" id="ARBA00023455"/>
    </source>
</evidence>
<sequence>MIRRMLHYSSARARRLVLIELAFVAASAILQGVAFLLLVPLLGSLFTAKTDAVGGWLLVEAIVAALYFATAWVASQVGMEASTAVLESLLERLGDRLVDLPIAWFTTDRTGLTTSIATQGAMFVSTAPYAVLRPILTGFVTPATVLVGMYFFDWRLAVAMTVMVPVLAVGYRTIHTAIVRGDKVHAEAVSEASSRVIEFARVQPTLRTAGDGSVADRLVSEALENQHHAYRRLLFGGGAGIATFAGLVQLSMTVVLVLGTFLAIGGSVEPATLIALLVLGIRFNEPIMNAGDLGGGVAVARTTLDQLDALYAVEPLPEPAAPAVPKDWSVEFRDVTFGYRGSAVLRGLSFTAPAGRMTALVGPSGSGKTTITKLIARFYDPEVGSVSIGGVPLPDLGTAVVENAVAPVFQDVYLFDDTILNNIWIGNPDVSRDEVIAAARRARVDEIARRLPGGWDARVGEGGSSLSGGERQRVSIARALLKDAPIVLLDEATSALDIGNEIAIGGAIDHARTGRTMIVVAHRLQTIMTADRIIMLDGEGGIRETGTHAELLAADGTYAEYWRERVHAAGWQLAGTDLPAHLAHPTRKEPQ</sequence>
<dbReference type="AlphaFoldDB" id="A0A147EW70"/>
<dbReference type="InterPro" id="IPR011527">
    <property type="entry name" value="ABC1_TM_dom"/>
</dbReference>
<feature type="transmembrane region" description="Helical" evidence="11">
    <location>
        <begin position="233"/>
        <end position="250"/>
    </location>
</feature>
<evidence type="ECO:0000313" key="14">
    <source>
        <dbReference type="EMBL" id="KTR93948.1"/>
    </source>
</evidence>